<dbReference type="AlphaFoldDB" id="A0A6I5A4Y2"/>
<dbReference type="PANTHER" id="PTHR34385">
    <property type="entry name" value="D-ALANYL-D-ALANINE CARBOXYPEPTIDASE"/>
    <property type="match status" value="1"/>
</dbReference>
<feature type="domain" description="SLH" evidence="2">
    <location>
        <begin position="31"/>
        <end position="94"/>
    </location>
</feature>
<organism evidence="3 4">
    <name type="scientific">Pontibacillus yanchengensis</name>
    <dbReference type="NCBI Taxonomy" id="462910"/>
    <lineage>
        <taxon>Bacteria</taxon>
        <taxon>Bacillati</taxon>
        <taxon>Bacillota</taxon>
        <taxon>Bacilli</taxon>
        <taxon>Bacillales</taxon>
        <taxon>Bacillaceae</taxon>
        <taxon>Pontibacillus</taxon>
    </lineage>
</organism>
<dbReference type="Pfam" id="PF00395">
    <property type="entry name" value="SLH"/>
    <property type="match status" value="3"/>
</dbReference>
<dbReference type="CDD" id="cd14852">
    <property type="entry name" value="LD-carboxypeptidase"/>
    <property type="match status" value="1"/>
</dbReference>
<dbReference type="InterPro" id="IPR009045">
    <property type="entry name" value="Zn_M74/Hedgehog-like"/>
</dbReference>
<comment type="caution">
    <text evidence="3">The sequence shown here is derived from an EMBL/GenBank/DDBJ whole genome shotgun (WGS) entry which is preliminary data.</text>
</comment>
<dbReference type="EMBL" id="WMEQ01000016">
    <property type="protein sequence ID" value="MYL35359.1"/>
    <property type="molecule type" value="Genomic_DNA"/>
</dbReference>
<dbReference type="InterPro" id="IPR052179">
    <property type="entry name" value="DD-CPase-like"/>
</dbReference>
<dbReference type="Proteomes" id="UP000468638">
    <property type="component" value="Unassembled WGS sequence"/>
</dbReference>
<evidence type="ECO:0000313" key="4">
    <source>
        <dbReference type="Proteomes" id="UP000468638"/>
    </source>
</evidence>
<accession>A0A6I5A4Y2</accession>
<dbReference type="GO" id="GO:0008233">
    <property type="term" value="F:peptidase activity"/>
    <property type="evidence" value="ECO:0007669"/>
    <property type="project" value="InterPro"/>
</dbReference>
<evidence type="ECO:0000313" key="3">
    <source>
        <dbReference type="EMBL" id="MYL35359.1"/>
    </source>
</evidence>
<protein>
    <submittedName>
        <fullName evidence="3">DUF4309 domain-containing protein</fullName>
    </submittedName>
</protein>
<dbReference type="InterPro" id="IPR001119">
    <property type="entry name" value="SLH_dom"/>
</dbReference>
<dbReference type="PANTHER" id="PTHR34385:SF1">
    <property type="entry name" value="PEPTIDOGLYCAN L-ALANYL-D-GLUTAMATE ENDOPEPTIDASE CWLK"/>
    <property type="match status" value="1"/>
</dbReference>
<dbReference type="GO" id="GO:0006508">
    <property type="term" value="P:proteolysis"/>
    <property type="evidence" value="ECO:0007669"/>
    <property type="project" value="InterPro"/>
</dbReference>
<dbReference type="PROSITE" id="PS51272">
    <property type="entry name" value="SLH"/>
    <property type="match status" value="2"/>
</dbReference>
<evidence type="ECO:0000256" key="1">
    <source>
        <dbReference type="ARBA" id="ARBA00022729"/>
    </source>
</evidence>
<dbReference type="Pfam" id="PF02557">
    <property type="entry name" value="VanY"/>
    <property type="match status" value="1"/>
</dbReference>
<dbReference type="SUPFAM" id="SSF55166">
    <property type="entry name" value="Hedgehog/DD-peptidase"/>
    <property type="match status" value="1"/>
</dbReference>
<sequence>MVMKELVRKIGMVVAASCFVFSPWSSYFVEADTQYNDLSEDVTGYEEIQYLSNKTIIKGYLDGSFRPGDDVTRMEAAIMLTRALDLSTKNRPDPNLKDISKDHPHYKYVATVVDEGIYQGTPSNRFLPSESIKRIDMAAVLTRAYNLEGGPITPDFRDVADDRQYMTKVVSNGISVGFPNQTFRPDIATTRAQFSIFLARTMDDQFKNPTVSSNLLENVEDGKIRNCFASLNQETTYEEFKETHGSPEKRLDFDNGFSAEYGKCIYSFNGERPQNMFKFMYFPKDERLTKDKMPDRFGEPDRINEQNESTIEQIYELENYTVKLVYPYQENVLHHIEVLPNDYLDPTWLLQSQYFNNIDQVNGKPVIQNPENQLALVNKNNYLPSSYLPELVRPEVDFVFGNQKLNKALMRPEAANHLEVMFDAAGEDGINILATSGYRSFERQQTLFQQEVEESGREAAEEVVAIPGSSEHQSGLAMDITSPSVDYHLVQRFGNTEAGKWLAENAHQYGFILRYPQGKKDVTGYQYEPWHFRYVGKEYAEIIHDNNLTLEQYFQSVTGI</sequence>
<dbReference type="Gene3D" id="3.30.1380.10">
    <property type="match status" value="1"/>
</dbReference>
<proteinExistence type="predicted"/>
<evidence type="ECO:0000259" key="2">
    <source>
        <dbReference type="PROSITE" id="PS51272"/>
    </source>
</evidence>
<dbReference type="InterPro" id="IPR058193">
    <property type="entry name" value="VanY/YodJ_core_dom"/>
</dbReference>
<keyword evidence="1" id="KW-0732">Signal</keyword>
<name>A0A6I5A4Y2_9BACI</name>
<gene>
    <name evidence="3" type="ORF">GLW05_17410</name>
</gene>
<feature type="domain" description="SLH" evidence="2">
    <location>
        <begin position="95"/>
        <end position="155"/>
    </location>
</feature>
<dbReference type="InterPro" id="IPR003709">
    <property type="entry name" value="VanY-like_core_dom"/>
</dbReference>
<reference evidence="3 4" key="1">
    <citation type="submission" date="2019-11" db="EMBL/GenBank/DDBJ databases">
        <title>Genome sequences of 17 halophilic strains isolated from different environments.</title>
        <authorList>
            <person name="Furrow R.E."/>
        </authorList>
    </citation>
    <scope>NUCLEOTIDE SEQUENCE [LARGE SCALE GENOMIC DNA]</scope>
    <source>
        <strain evidence="3 4">22514_16_FS</strain>
    </source>
</reference>